<evidence type="ECO:0000256" key="3">
    <source>
        <dbReference type="ARBA" id="ARBA00022679"/>
    </source>
</evidence>
<reference evidence="11 12" key="1">
    <citation type="journal article" date="2012" name="J. Bacteriol.">
        <title>Complete Genome Sequence of the BTEX-Degrading Bacterium Pseudoxanthomonas spadix BD-a59.</title>
        <authorList>
            <person name="Lee S.H."/>
            <person name="Jin H.M."/>
            <person name="Lee H.J."/>
            <person name="Kim J.M."/>
            <person name="Jeon C.O."/>
        </authorList>
    </citation>
    <scope>NUCLEOTIDE SEQUENCE [LARGE SCALE GENOMIC DNA]</scope>
    <source>
        <strain evidence="11 12">BD-a59</strain>
    </source>
</reference>
<sequence length="350" mass="37211">MRHRFALLLSTLLLCLVPQALAAVPFWGDRQSSPVDTPPAMLKPGQWVWAGSSIGNAGPMAVIVSLTEQRAYVYRNGILMAWTTISSGKAGYETPTGVFTILQKDKDHRSNLYNNAAMPYQQRLTWGGVALHAGGLPGYPESHGCVHLPSAFAEKLFAASNLGMTVVVSEEGKTPPALVHPGALSPIDPTTGKDLDIPLLEDGRAWRWEPERAPDGPVSIVLSRSDRILFVYRNGIEIGRTRIALNSPTPRTGTHAYIVAAGDDPPATGAVDAGQHMPSWIAIGVPGREDEAGAALPAEEANQVVIPDGFKALVLPLVQPGTVLVATDASVLPQTTGAHLQVIDSDPPEQ</sequence>
<evidence type="ECO:0000256" key="2">
    <source>
        <dbReference type="ARBA" id="ARBA00005992"/>
    </source>
</evidence>
<evidence type="ECO:0000256" key="7">
    <source>
        <dbReference type="PROSITE-ProRule" id="PRU01373"/>
    </source>
</evidence>
<evidence type="ECO:0000256" key="6">
    <source>
        <dbReference type="ARBA" id="ARBA00023316"/>
    </source>
</evidence>
<evidence type="ECO:0000256" key="8">
    <source>
        <dbReference type="SAM" id="Phobius"/>
    </source>
</evidence>
<gene>
    <name evidence="11" type="ordered locus">DSC_05975</name>
</gene>
<dbReference type="STRING" id="1045855.DSC_05975"/>
<name>G7UR35_PSEUP</name>
<keyword evidence="9" id="KW-0732">Signal</keyword>
<comment type="similarity">
    <text evidence="2">Belongs to the YkuD family.</text>
</comment>
<proteinExistence type="inferred from homology"/>
<dbReference type="KEGG" id="psd:DSC_05975"/>
<dbReference type="PANTHER" id="PTHR30582:SF2">
    <property type="entry name" value="L,D-TRANSPEPTIDASE YCIB-RELATED"/>
    <property type="match status" value="1"/>
</dbReference>
<dbReference type="CDD" id="cd16913">
    <property type="entry name" value="YkuD_like"/>
    <property type="match status" value="1"/>
</dbReference>
<dbReference type="GO" id="GO:0018104">
    <property type="term" value="P:peptidoglycan-protein cross-linking"/>
    <property type="evidence" value="ECO:0007669"/>
    <property type="project" value="TreeGrafter"/>
</dbReference>
<keyword evidence="8" id="KW-1133">Transmembrane helix</keyword>
<dbReference type="InterPro" id="IPR016915">
    <property type="entry name" value="UCP029342"/>
</dbReference>
<evidence type="ECO:0000256" key="1">
    <source>
        <dbReference type="ARBA" id="ARBA00004752"/>
    </source>
</evidence>
<dbReference type="NCBIfam" id="NF004785">
    <property type="entry name" value="PRK06132.1-2"/>
    <property type="match status" value="1"/>
</dbReference>
<keyword evidence="8" id="KW-0472">Membrane</keyword>
<dbReference type="Proteomes" id="UP000005870">
    <property type="component" value="Chromosome"/>
</dbReference>
<dbReference type="HOGENOM" id="CLU_025126_1_0_6"/>
<comment type="pathway">
    <text evidence="1 7">Cell wall biogenesis; peptidoglycan biosynthesis.</text>
</comment>
<evidence type="ECO:0000259" key="10">
    <source>
        <dbReference type="PROSITE" id="PS52029"/>
    </source>
</evidence>
<keyword evidence="5 7" id="KW-0573">Peptidoglycan synthesis</keyword>
<dbReference type="AlphaFoldDB" id="G7UR35"/>
<evidence type="ECO:0000256" key="4">
    <source>
        <dbReference type="ARBA" id="ARBA00022960"/>
    </source>
</evidence>
<dbReference type="InterPro" id="IPR005490">
    <property type="entry name" value="LD_TPept_cat_dom"/>
</dbReference>
<dbReference type="OrthoDB" id="463216at2"/>
<accession>G7UR35</accession>
<dbReference type="GO" id="GO:0016740">
    <property type="term" value="F:transferase activity"/>
    <property type="evidence" value="ECO:0007669"/>
    <property type="project" value="UniProtKB-KW"/>
</dbReference>
<dbReference type="GO" id="GO:0071972">
    <property type="term" value="F:peptidoglycan L,D-transpeptidase activity"/>
    <property type="evidence" value="ECO:0007669"/>
    <property type="project" value="TreeGrafter"/>
</dbReference>
<dbReference type="RefSeq" id="WP_014160023.1">
    <property type="nucleotide sequence ID" value="NC_016147.2"/>
</dbReference>
<dbReference type="SUPFAM" id="SSF141523">
    <property type="entry name" value="L,D-transpeptidase catalytic domain-like"/>
    <property type="match status" value="1"/>
</dbReference>
<keyword evidence="3" id="KW-0808">Transferase</keyword>
<protein>
    <recommendedName>
        <fullName evidence="10">L,D-TPase catalytic domain-containing protein</fullName>
    </recommendedName>
</protein>
<dbReference type="PROSITE" id="PS52029">
    <property type="entry name" value="LD_TPASE"/>
    <property type="match status" value="1"/>
</dbReference>
<dbReference type="GO" id="GO:0071555">
    <property type="term" value="P:cell wall organization"/>
    <property type="evidence" value="ECO:0007669"/>
    <property type="project" value="UniProtKB-UniRule"/>
</dbReference>
<dbReference type="eggNOG" id="COG1376">
    <property type="taxonomic scope" value="Bacteria"/>
</dbReference>
<keyword evidence="12" id="KW-1185">Reference proteome</keyword>
<evidence type="ECO:0000256" key="5">
    <source>
        <dbReference type="ARBA" id="ARBA00022984"/>
    </source>
</evidence>
<feature type="active site" description="Proton donor/acceptor" evidence="7">
    <location>
        <position position="132"/>
    </location>
</feature>
<dbReference type="PANTHER" id="PTHR30582">
    <property type="entry name" value="L,D-TRANSPEPTIDASE"/>
    <property type="match status" value="1"/>
</dbReference>
<feature type="chain" id="PRO_5003504252" description="L,D-TPase catalytic domain-containing protein" evidence="9">
    <location>
        <begin position="23"/>
        <end position="350"/>
    </location>
</feature>
<dbReference type="UniPathway" id="UPA00219"/>
<dbReference type="InterPro" id="IPR050979">
    <property type="entry name" value="LD-transpeptidase"/>
</dbReference>
<keyword evidence="8" id="KW-0812">Transmembrane</keyword>
<evidence type="ECO:0000313" key="12">
    <source>
        <dbReference type="Proteomes" id="UP000005870"/>
    </source>
</evidence>
<dbReference type="InterPro" id="IPR038063">
    <property type="entry name" value="Transpep_catalytic_dom"/>
</dbReference>
<feature type="transmembrane region" description="Helical" evidence="8">
    <location>
        <begin position="46"/>
        <end position="66"/>
    </location>
</feature>
<dbReference type="PIRSF" id="PIRSF029342">
    <property type="entry name" value="UCP029342_ErfK/YbiS/YcfS/YnhG"/>
    <property type="match status" value="1"/>
</dbReference>
<dbReference type="GO" id="GO:0005576">
    <property type="term" value="C:extracellular region"/>
    <property type="evidence" value="ECO:0007669"/>
    <property type="project" value="TreeGrafter"/>
</dbReference>
<dbReference type="Gene3D" id="2.40.440.10">
    <property type="entry name" value="L,D-transpeptidase catalytic domain-like"/>
    <property type="match status" value="1"/>
</dbReference>
<feature type="domain" description="L,D-TPase catalytic" evidence="10">
    <location>
        <begin position="60"/>
        <end position="169"/>
    </location>
</feature>
<organism evidence="11 12">
    <name type="scientific">Pseudoxanthomonas spadix (strain BD-a59)</name>
    <dbReference type="NCBI Taxonomy" id="1045855"/>
    <lineage>
        <taxon>Bacteria</taxon>
        <taxon>Pseudomonadati</taxon>
        <taxon>Pseudomonadota</taxon>
        <taxon>Gammaproteobacteria</taxon>
        <taxon>Lysobacterales</taxon>
        <taxon>Lysobacteraceae</taxon>
        <taxon>Pseudoxanthomonas</taxon>
    </lineage>
</organism>
<evidence type="ECO:0000256" key="9">
    <source>
        <dbReference type="SAM" id="SignalP"/>
    </source>
</evidence>
<feature type="active site" description="Nucleophile" evidence="7">
    <location>
        <position position="145"/>
    </location>
</feature>
<keyword evidence="6 7" id="KW-0961">Cell wall biogenesis/degradation</keyword>
<feature type="signal peptide" evidence="9">
    <location>
        <begin position="1"/>
        <end position="22"/>
    </location>
</feature>
<dbReference type="EMBL" id="CP003093">
    <property type="protein sequence ID" value="AER55846.1"/>
    <property type="molecule type" value="Genomic_DNA"/>
</dbReference>
<dbReference type="Pfam" id="PF03734">
    <property type="entry name" value="YkuD"/>
    <property type="match status" value="1"/>
</dbReference>
<keyword evidence="4 7" id="KW-0133">Cell shape</keyword>
<evidence type="ECO:0000313" key="11">
    <source>
        <dbReference type="EMBL" id="AER55846.1"/>
    </source>
</evidence>
<dbReference type="GO" id="GO:0008360">
    <property type="term" value="P:regulation of cell shape"/>
    <property type="evidence" value="ECO:0007669"/>
    <property type="project" value="UniProtKB-UniRule"/>
</dbReference>